<keyword evidence="7" id="KW-1185">Reference proteome</keyword>
<dbReference type="GO" id="GO:0030288">
    <property type="term" value="C:outer membrane-bounded periplasmic space"/>
    <property type="evidence" value="ECO:0007669"/>
    <property type="project" value="TreeGrafter"/>
</dbReference>
<comment type="catalytic activity">
    <reaction evidence="1">
        <text>Hydrolyzes the link between N-acetylmuramoyl residues and L-amino acid residues in certain cell-wall glycopeptides.</text>
        <dbReference type="EC" id="3.5.1.28"/>
    </reaction>
</comment>
<keyword evidence="3" id="KW-0378">Hydrolase</keyword>
<organism evidence="6 7">
    <name type="scientific">Neolewinella litorea</name>
    <dbReference type="NCBI Taxonomy" id="2562452"/>
    <lineage>
        <taxon>Bacteria</taxon>
        <taxon>Pseudomonadati</taxon>
        <taxon>Bacteroidota</taxon>
        <taxon>Saprospiria</taxon>
        <taxon>Saprospirales</taxon>
        <taxon>Lewinellaceae</taxon>
        <taxon>Neolewinella</taxon>
    </lineage>
</organism>
<proteinExistence type="predicted"/>
<dbReference type="AlphaFoldDB" id="A0A4S4NRC3"/>
<protein>
    <recommendedName>
        <fullName evidence="2">N-acetylmuramoyl-L-alanine amidase</fullName>
        <ecNumber evidence="2">3.5.1.28</ecNumber>
    </recommendedName>
</protein>
<dbReference type="Gene3D" id="3.40.630.40">
    <property type="entry name" value="Zn-dependent exopeptidases"/>
    <property type="match status" value="1"/>
</dbReference>
<feature type="signal peptide" evidence="4">
    <location>
        <begin position="1"/>
        <end position="21"/>
    </location>
</feature>
<dbReference type="SUPFAM" id="SSF53187">
    <property type="entry name" value="Zn-dependent exopeptidases"/>
    <property type="match status" value="1"/>
</dbReference>
<evidence type="ECO:0000259" key="5">
    <source>
        <dbReference type="PROSITE" id="PS51782"/>
    </source>
</evidence>
<gene>
    <name evidence="6" type="ORF">E4021_03845</name>
</gene>
<evidence type="ECO:0000256" key="1">
    <source>
        <dbReference type="ARBA" id="ARBA00001561"/>
    </source>
</evidence>
<dbReference type="EC" id="3.5.1.28" evidence="2"/>
<name>A0A4S4NRC3_9BACT</name>
<evidence type="ECO:0000313" key="6">
    <source>
        <dbReference type="EMBL" id="THH41737.1"/>
    </source>
</evidence>
<dbReference type="InterPro" id="IPR050695">
    <property type="entry name" value="N-acetylmuramoyl_amidase_3"/>
</dbReference>
<dbReference type="Pfam" id="PF01520">
    <property type="entry name" value="Amidase_3"/>
    <property type="match status" value="1"/>
</dbReference>
<dbReference type="GO" id="GO:0008745">
    <property type="term" value="F:N-acetylmuramoyl-L-alanine amidase activity"/>
    <property type="evidence" value="ECO:0007669"/>
    <property type="project" value="UniProtKB-EC"/>
</dbReference>
<feature type="chain" id="PRO_5020764253" description="N-acetylmuramoyl-L-alanine amidase" evidence="4">
    <location>
        <begin position="22"/>
        <end position="422"/>
    </location>
</feature>
<dbReference type="Proteomes" id="UP000308528">
    <property type="component" value="Unassembled WGS sequence"/>
</dbReference>
<dbReference type="GO" id="GO:0009253">
    <property type="term" value="P:peptidoglycan catabolic process"/>
    <property type="evidence" value="ECO:0007669"/>
    <property type="project" value="InterPro"/>
</dbReference>
<dbReference type="InterPro" id="IPR018392">
    <property type="entry name" value="LysM"/>
</dbReference>
<feature type="domain" description="LysM" evidence="5">
    <location>
        <begin position="24"/>
        <end position="73"/>
    </location>
</feature>
<evidence type="ECO:0000256" key="2">
    <source>
        <dbReference type="ARBA" id="ARBA00011901"/>
    </source>
</evidence>
<evidence type="ECO:0000256" key="4">
    <source>
        <dbReference type="SAM" id="SignalP"/>
    </source>
</evidence>
<accession>A0A4S4NRC3</accession>
<dbReference type="PANTHER" id="PTHR30404">
    <property type="entry name" value="N-ACETYLMURAMOYL-L-ALANINE AMIDASE"/>
    <property type="match status" value="1"/>
</dbReference>
<dbReference type="PANTHER" id="PTHR30404:SF0">
    <property type="entry name" value="N-ACETYLMURAMOYL-L-ALANINE AMIDASE AMIC"/>
    <property type="match status" value="1"/>
</dbReference>
<evidence type="ECO:0000313" key="7">
    <source>
        <dbReference type="Proteomes" id="UP000308528"/>
    </source>
</evidence>
<keyword evidence="4" id="KW-0732">Signal</keyword>
<comment type="caution">
    <text evidence="6">The sequence shown here is derived from an EMBL/GenBank/DDBJ whole genome shotgun (WGS) entry which is preliminary data.</text>
</comment>
<dbReference type="InterPro" id="IPR002508">
    <property type="entry name" value="MurNAc-LAA_cat"/>
</dbReference>
<evidence type="ECO:0000256" key="3">
    <source>
        <dbReference type="ARBA" id="ARBA00022801"/>
    </source>
</evidence>
<dbReference type="EMBL" id="SRSF01000001">
    <property type="protein sequence ID" value="THH41737.1"/>
    <property type="molecule type" value="Genomic_DNA"/>
</dbReference>
<sequence length="422" mass="48066">MTLLYRIVLLALLLGSAGLQAEQLAVEARRGDGIYSLLRRYDLVAYGCNIDEFKRLNRLTNSSKLLVGYRYELPIEVFRYDGTSIRSTTGNDDWDRAVAIKEYNESLLASGLRESDYRQDMLLYVPYHIDHCSGNFSQVKREPDIVNLGENAGSEEELDRLKDRAADRQPIAVPDQVTLAGPRTFKIFGERYAQVPLIDRELAGRIFYIVAGHGGPDPGAVGRRGNHLLAEDEYAYDVALRLCRNILEHGGTPYMIIRDENDGIRDEEYLTPDSDETVWGGASLPRNQKSRLFQRSDIINALYEENLAKGIIDQTMIAIHIDSRHRGQRIDVFLYYPEGDLRGAHRAEQIQRTFSAKYDQYRPGRGYEGSVSERDLHMLRETKPSGVYIELANIANPSDQQRIIEPRNRQLLADWLLLGLID</sequence>
<dbReference type="PROSITE" id="PS51782">
    <property type="entry name" value="LYSM"/>
    <property type="match status" value="1"/>
</dbReference>
<dbReference type="OrthoDB" id="936124at2"/>
<reference evidence="6 7" key="1">
    <citation type="submission" date="2019-04" db="EMBL/GenBank/DDBJ databases">
        <title>Lewinella litorea sp. nov., isolated from a marine sand.</title>
        <authorList>
            <person name="Yoon J.-H."/>
        </authorList>
    </citation>
    <scope>NUCLEOTIDE SEQUENCE [LARGE SCALE GENOMIC DNA]</scope>
    <source>
        <strain evidence="6 7">HSMS-39</strain>
    </source>
</reference>
<dbReference type="CDD" id="cd02696">
    <property type="entry name" value="MurNAc-LAA"/>
    <property type="match status" value="1"/>
</dbReference>